<dbReference type="PRINTS" id="PR00449">
    <property type="entry name" value="RASTRNSFRMNG"/>
</dbReference>
<dbReference type="PROSITE" id="PS51420">
    <property type="entry name" value="RHO"/>
    <property type="match status" value="1"/>
</dbReference>
<dbReference type="CDD" id="cd00154">
    <property type="entry name" value="Rab"/>
    <property type="match status" value="1"/>
</dbReference>
<gene>
    <name evidence="3" type="ORF">LOD99_3028</name>
</gene>
<evidence type="ECO:0000313" key="3">
    <source>
        <dbReference type="EMBL" id="KAI6654184.1"/>
    </source>
</evidence>
<dbReference type="SMART" id="SM00177">
    <property type="entry name" value="ARF"/>
    <property type="match status" value="1"/>
</dbReference>
<dbReference type="InterPro" id="IPR050227">
    <property type="entry name" value="Rab"/>
</dbReference>
<dbReference type="AlphaFoldDB" id="A0AAV7K0Q8"/>
<evidence type="ECO:0000256" key="1">
    <source>
        <dbReference type="ARBA" id="ARBA00022741"/>
    </source>
</evidence>
<dbReference type="GO" id="GO:0005525">
    <property type="term" value="F:GTP binding"/>
    <property type="evidence" value="ECO:0007669"/>
    <property type="project" value="UniProtKB-KW"/>
</dbReference>
<dbReference type="PROSITE" id="PS51421">
    <property type="entry name" value="RAS"/>
    <property type="match status" value="1"/>
</dbReference>
<dbReference type="PROSITE" id="PS51419">
    <property type="entry name" value="RAB"/>
    <property type="match status" value="1"/>
</dbReference>
<dbReference type="InterPro" id="IPR027417">
    <property type="entry name" value="P-loop_NTPase"/>
</dbReference>
<name>A0AAV7K0Q8_9METZ</name>
<keyword evidence="2" id="KW-0342">GTP-binding</keyword>
<comment type="caution">
    <text evidence="3">The sequence shown here is derived from an EMBL/GenBank/DDBJ whole genome shotgun (WGS) entry which is preliminary data.</text>
</comment>
<sequence length="219" mass="24914">MAQTYDTLAKVVLIGESGVGKSSLVHRFLTGNWLESTTPTIGIDFHVRDVECNGKTVKLQIWDTGGQERFYSLTNTYYRDMHGAFLVFDLSSKKSFDRLKEKWYPDLCKYLADQGCSKVIIGNKCDLEQVVPQESIDEFADEHNLRFMRASAQQSENVEQVMIMMVQNLLDKVFPSLHNPDTGEEVHKSIRLNLDERTDLAPEEQKALDENSPSICCPT</sequence>
<keyword evidence="1" id="KW-0547">Nucleotide-binding</keyword>
<dbReference type="EMBL" id="JAKMXF010000233">
    <property type="protein sequence ID" value="KAI6654184.1"/>
    <property type="molecule type" value="Genomic_DNA"/>
</dbReference>
<dbReference type="PROSITE" id="PS51417">
    <property type="entry name" value="ARF"/>
    <property type="match status" value="1"/>
</dbReference>
<dbReference type="SUPFAM" id="SSF52540">
    <property type="entry name" value="P-loop containing nucleoside triphosphate hydrolases"/>
    <property type="match status" value="1"/>
</dbReference>
<dbReference type="SMART" id="SM00175">
    <property type="entry name" value="RAB"/>
    <property type="match status" value="1"/>
</dbReference>
<dbReference type="NCBIfam" id="TIGR00231">
    <property type="entry name" value="small_GTP"/>
    <property type="match status" value="1"/>
</dbReference>
<dbReference type="Pfam" id="PF00071">
    <property type="entry name" value="Ras"/>
    <property type="match status" value="1"/>
</dbReference>
<evidence type="ECO:0000313" key="4">
    <source>
        <dbReference type="Proteomes" id="UP001165289"/>
    </source>
</evidence>
<dbReference type="PANTHER" id="PTHR47977">
    <property type="entry name" value="RAS-RELATED PROTEIN RAB"/>
    <property type="match status" value="1"/>
</dbReference>
<reference evidence="3 4" key="1">
    <citation type="journal article" date="2023" name="BMC Biol.">
        <title>The compact genome of the sponge Oopsacas minuta (Hexactinellida) is lacking key metazoan core genes.</title>
        <authorList>
            <person name="Santini S."/>
            <person name="Schenkelaars Q."/>
            <person name="Jourda C."/>
            <person name="Duchesne M."/>
            <person name="Belahbib H."/>
            <person name="Rocher C."/>
            <person name="Selva M."/>
            <person name="Riesgo A."/>
            <person name="Vervoort M."/>
            <person name="Leys S.P."/>
            <person name="Kodjabachian L."/>
            <person name="Le Bivic A."/>
            <person name="Borchiellini C."/>
            <person name="Claverie J.M."/>
            <person name="Renard E."/>
        </authorList>
    </citation>
    <scope>NUCLEOTIDE SEQUENCE [LARGE SCALE GENOMIC DNA]</scope>
    <source>
        <strain evidence="3">SPO-2</strain>
    </source>
</reference>
<dbReference type="GO" id="GO:0003924">
    <property type="term" value="F:GTPase activity"/>
    <property type="evidence" value="ECO:0007669"/>
    <property type="project" value="InterPro"/>
</dbReference>
<dbReference type="SMART" id="SM00176">
    <property type="entry name" value="RAN"/>
    <property type="match status" value="1"/>
</dbReference>
<protein>
    <submittedName>
        <fullName evidence="3">Ras-related protein RABD2a</fullName>
    </submittedName>
</protein>
<keyword evidence="4" id="KW-1185">Reference proteome</keyword>
<accession>A0AAV7K0Q8</accession>
<dbReference type="FunFam" id="3.40.50.300:FF:001329">
    <property type="entry name" value="Small GTP-binding protein, putative"/>
    <property type="match status" value="1"/>
</dbReference>
<organism evidence="3 4">
    <name type="scientific">Oopsacas minuta</name>
    <dbReference type="NCBI Taxonomy" id="111878"/>
    <lineage>
        <taxon>Eukaryota</taxon>
        <taxon>Metazoa</taxon>
        <taxon>Porifera</taxon>
        <taxon>Hexactinellida</taxon>
        <taxon>Hexasterophora</taxon>
        <taxon>Lyssacinosida</taxon>
        <taxon>Leucopsacidae</taxon>
        <taxon>Oopsacas</taxon>
    </lineage>
</organism>
<dbReference type="Proteomes" id="UP001165289">
    <property type="component" value="Unassembled WGS sequence"/>
</dbReference>
<dbReference type="SMART" id="SM00173">
    <property type="entry name" value="RAS"/>
    <property type="match status" value="1"/>
</dbReference>
<dbReference type="SMART" id="SM00174">
    <property type="entry name" value="RHO"/>
    <property type="match status" value="1"/>
</dbReference>
<dbReference type="InterPro" id="IPR005225">
    <property type="entry name" value="Small_GTP-bd"/>
</dbReference>
<dbReference type="Gene3D" id="3.40.50.300">
    <property type="entry name" value="P-loop containing nucleotide triphosphate hydrolases"/>
    <property type="match status" value="1"/>
</dbReference>
<proteinExistence type="predicted"/>
<dbReference type="InterPro" id="IPR001806">
    <property type="entry name" value="Small_GTPase"/>
</dbReference>
<evidence type="ECO:0000256" key="2">
    <source>
        <dbReference type="ARBA" id="ARBA00023134"/>
    </source>
</evidence>